<reference evidence="6" key="1">
    <citation type="submission" date="2020-10" db="EMBL/GenBank/DDBJ databases">
        <authorList>
            <person name="Gilroy R."/>
        </authorList>
    </citation>
    <scope>NUCLEOTIDE SEQUENCE</scope>
    <source>
        <strain evidence="6">CHK178-757</strain>
    </source>
</reference>
<dbReference type="PANTHER" id="PTHR37299">
    <property type="entry name" value="TRANSCRIPTIONAL REGULATOR-RELATED"/>
    <property type="match status" value="1"/>
</dbReference>
<dbReference type="GO" id="GO:0003677">
    <property type="term" value="F:DNA binding"/>
    <property type="evidence" value="ECO:0007669"/>
    <property type="project" value="InterPro"/>
</dbReference>
<sequence>MFRIAVCDDSREMTEQMKADILKMPQTSCKVDTYTSGTDLLAGRKTYDLIFLDIDMPGLGGIETARQLRQYDKKVKIVYVTSYREYGAQAFSVHAFSYMVKPVKTEALYHILEEAFEYSREEEIPVRVEFDTLQGSAVLDVKDIFYFEYVSRKIRICIKGGELMMKGRITDILYKMQDYGFEMPHKSYVVNLYHIKSVVGNDIYMTNGDKVMLSQKKAASFRQILCEYIEKQMG</sequence>
<dbReference type="PROSITE" id="PS50930">
    <property type="entry name" value="HTH_LYTTR"/>
    <property type="match status" value="1"/>
</dbReference>
<dbReference type="AlphaFoldDB" id="A0A9D1JS40"/>
<dbReference type="SMART" id="SM00850">
    <property type="entry name" value="LytTR"/>
    <property type="match status" value="1"/>
</dbReference>
<dbReference type="SMART" id="SM00448">
    <property type="entry name" value="REC"/>
    <property type="match status" value="1"/>
</dbReference>
<dbReference type="PANTHER" id="PTHR37299:SF1">
    <property type="entry name" value="STAGE 0 SPORULATION PROTEIN A HOMOLOG"/>
    <property type="match status" value="1"/>
</dbReference>
<name>A0A9D1JS40_9FIRM</name>
<dbReference type="GO" id="GO:0000156">
    <property type="term" value="F:phosphorelay response regulator activity"/>
    <property type="evidence" value="ECO:0007669"/>
    <property type="project" value="InterPro"/>
</dbReference>
<evidence type="ECO:0000259" key="5">
    <source>
        <dbReference type="PROSITE" id="PS50930"/>
    </source>
</evidence>
<dbReference type="Gene3D" id="2.40.50.1020">
    <property type="entry name" value="LytTr DNA-binding domain"/>
    <property type="match status" value="1"/>
</dbReference>
<evidence type="ECO:0000259" key="4">
    <source>
        <dbReference type="PROSITE" id="PS50110"/>
    </source>
</evidence>
<comment type="function">
    <text evidence="2">May play the central regulatory role in sporulation. It may be an element of the effector pathway responsible for the activation of sporulation genes in response to nutritional stress. Spo0A may act in concert with spo0H (a sigma factor) to control the expression of some genes that are critical to the sporulation process.</text>
</comment>
<protein>
    <recommendedName>
        <fullName evidence="1">Stage 0 sporulation protein A homolog</fullName>
    </recommendedName>
</protein>
<feature type="domain" description="Response regulatory" evidence="4">
    <location>
        <begin position="3"/>
        <end position="116"/>
    </location>
</feature>
<reference evidence="6" key="2">
    <citation type="journal article" date="2021" name="PeerJ">
        <title>Extensive microbial diversity within the chicken gut microbiome revealed by metagenomics and culture.</title>
        <authorList>
            <person name="Gilroy R."/>
            <person name="Ravi A."/>
            <person name="Getino M."/>
            <person name="Pursley I."/>
            <person name="Horton D.L."/>
            <person name="Alikhan N.F."/>
            <person name="Baker D."/>
            <person name="Gharbi K."/>
            <person name="Hall N."/>
            <person name="Watson M."/>
            <person name="Adriaenssens E.M."/>
            <person name="Foster-Nyarko E."/>
            <person name="Jarju S."/>
            <person name="Secka A."/>
            <person name="Antonio M."/>
            <person name="Oren A."/>
            <person name="Chaudhuri R.R."/>
            <person name="La Ragione R."/>
            <person name="Hildebrand F."/>
            <person name="Pallen M.J."/>
        </authorList>
    </citation>
    <scope>NUCLEOTIDE SEQUENCE</scope>
    <source>
        <strain evidence="6">CHK178-757</strain>
    </source>
</reference>
<dbReference type="InterPro" id="IPR001789">
    <property type="entry name" value="Sig_transdc_resp-reg_receiver"/>
</dbReference>
<comment type="caution">
    <text evidence="6">The sequence shown here is derived from an EMBL/GenBank/DDBJ whole genome shotgun (WGS) entry which is preliminary data.</text>
</comment>
<accession>A0A9D1JS40</accession>
<dbReference type="InterPro" id="IPR046947">
    <property type="entry name" value="LytR-like"/>
</dbReference>
<dbReference type="EMBL" id="DVIT01000040">
    <property type="protein sequence ID" value="HIS48000.1"/>
    <property type="molecule type" value="Genomic_DNA"/>
</dbReference>
<dbReference type="PROSITE" id="PS50110">
    <property type="entry name" value="RESPONSE_REGULATORY"/>
    <property type="match status" value="1"/>
</dbReference>
<organism evidence="6 7">
    <name type="scientific">Candidatus Scybalocola faecigallinarum</name>
    <dbReference type="NCBI Taxonomy" id="2840941"/>
    <lineage>
        <taxon>Bacteria</taxon>
        <taxon>Bacillati</taxon>
        <taxon>Bacillota</taxon>
        <taxon>Clostridia</taxon>
        <taxon>Lachnospirales</taxon>
        <taxon>Lachnospiraceae</taxon>
        <taxon>Lachnospiraceae incertae sedis</taxon>
        <taxon>Candidatus Scybalocola (ex Gilroy et al. 2021)</taxon>
    </lineage>
</organism>
<evidence type="ECO:0000313" key="6">
    <source>
        <dbReference type="EMBL" id="HIS48000.1"/>
    </source>
</evidence>
<feature type="modified residue" description="4-aspartylphosphate" evidence="3">
    <location>
        <position position="53"/>
    </location>
</feature>
<dbReference type="Pfam" id="PF04397">
    <property type="entry name" value="LytTR"/>
    <property type="match status" value="1"/>
</dbReference>
<evidence type="ECO:0000256" key="2">
    <source>
        <dbReference type="ARBA" id="ARBA00024867"/>
    </source>
</evidence>
<dbReference type="Gene3D" id="3.40.50.2300">
    <property type="match status" value="1"/>
</dbReference>
<gene>
    <name evidence="6" type="ORF">IAB46_10715</name>
</gene>
<dbReference type="Pfam" id="PF00072">
    <property type="entry name" value="Response_reg"/>
    <property type="match status" value="1"/>
</dbReference>
<dbReference type="InterPro" id="IPR007492">
    <property type="entry name" value="LytTR_DNA-bd_dom"/>
</dbReference>
<feature type="domain" description="HTH LytTR-type" evidence="5">
    <location>
        <begin position="138"/>
        <end position="227"/>
    </location>
</feature>
<dbReference type="SUPFAM" id="SSF52172">
    <property type="entry name" value="CheY-like"/>
    <property type="match status" value="1"/>
</dbReference>
<evidence type="ECO:0000256" key="3">
    <source>
        <dbReference type="PROSITE-ProRule" id="PRU00169"/>
    </source>
</evidence>
<keyword evidence="3" id="KW-0597">Phosphoprotein</keyword>
<evidence type="ECO:0000256" key="1">
    <source>
        <dbReference type="ARBA" id="ARBA00018672"/>
    </source>
</evidence>
<dbReference type="Proteomes" id="UP000823927">
    <property type="component" value="Unassembled WGS sequence"/>
</dbReference>
<dbReference type="InterPro" id="IPR011006">
    <property type="entry name" value="CheY-like_superfamily"/>
</dbReference>
<proteinExistence type="predicted"/>
<evidence type="ECO:0000313" key="7">
    <source>
        <dbReference type="Proteomes" id="UP000823927"/>
    </source>
</evidence>